<dbReference type="RefSeq" id="WP_167696548.1">
    <property type="nucleotide sequence ID" value="NZ_CP118183.1"/>
</dbReference>
<dbReference type="EMBL" id="JAATLM010000003">
    <property type="protein sequence ID" value="NIZ70219.1"/>
    <property type="molecule type" value="Genomic_DNA"/>
</dbReference>
<sequence length="608" mass="71356">MDKIDAKYASIKSIFQSIVYTIPSYQRPYRWEEGQCETLWSDLEEFFFNQDESITSIDRTYFLGNIITVDSDEKKPNNEVFEVIDGQQRLTTLTLFLYALYEHLPEHVTLKQVLFQTEPDSIDEYFGLRIESKVNGKSEFYHLHNTLFDINQPFKKVDLESLSKHIPFANPNFHQNLEFFKAKICDPENGMQYTKDELKQWVNVILSKVFLLKIHTDNQDSALNIFTTINDRGLPLDAGERFKAELYLKAEEDHQEEAFIEAWDALLEGVDEFKELSLVAIFRSHMHLLKAKQTDISDEMGLVKFFQSSAYSLKSRYWRDTMDDLQKILGTESWLLEQKQGKERDHRTTALLLSILESSKKEAPKYAIIAYLFPRMEHNKESNKVYLRKEYYRSFIDFLENLIRFTYYSLFAKKGKDSLRADIIRLLPELVSGNKNIKWNDIASECKHKDALSNDALKKILDTGISGHTLKAMAMLRTYLAYKQESTPNPKLLPSNVAKIKFDQIIPKELKPEDNESIAKRDLINMQKKIGNLLVIEESGKIPKFTRSDWFSQKRIYLDALEHKTAEIIQFLETFTEENWSKEQFLEHQKNSVSKIYNFLRNYNMSTF</sequence>
<evidence type="ECO:0000313" key="3">
    <source>
        <dbReference type="Proteomes" id="UP000778951"/>
    </source>
</evidence>
<protein>
    <submittedName>
        <fullName evidence="2">DUF262 domain-containing protein</fullName>
    </submittedName>
</protein>
<gene>
    <name evidence="2" type="ORF">HCT48_08355</name>
</gene>
<feature type="domain" description="GmrSD restriction endonucleases N-terminal" evidence="1">
    <location>
        <begin position="11"/>
        <end position="246"/>
    </location>
</feature>
<dbReference type="AlphaFoldDB" id="A0A968KV43"/>
<dbReference type="InterPro" id="IPR004919">
    <property type="entry name" value="GmrSD_N"/>
</dbReference>
<dbReference type="Pfam" id="PF03235">
    <property type="entry name" value="GmrSD_N"/>
    <property type="match status" value="1"/>
</dbReference>
<dbReference type="Proteomes" id="UP000778951">
    <property type="component" value="Unassembled WGS sequence"/>
</dbReference>
<accession>A0A968KV43</accession>
<reference evidence="2" key="1">
    <citation type="submission" date="2020-03" db="EMBL/GenBank/DDBJ databases">
        <title>Spirochaetal bacteria isolated from arthropods constitute a novel genus Entomospira genus novum within the order Spirochaetales.</title>
        <authorList>
            <person name="Grana-Miraglia L."/>
            <person name="Sikutova S."/>
            <person name="Fingerle V."/>
            <person name="Sing A."/>
            <person name="Castillo-Ramirez S."/>
            <person name="Margos G."/>
            <person name="Rudolf I."/>
        </authorList>
    </citation>
    <scope>NUCLEOTIDE SEQUENCE</scope>
    <source>
        <strain evidence="2">BR149</strain>
    </source>
</reference>
<name>A0A968KV43_9SPIO</name>
<organism evidence="2 3">
    <name type="scientific">Entomospira culicis</name>
    <dbReference type="NCBI Taxonomy" id="2719989"/>
    <lineage>
        <taxon>Bacteria</taxon>
        <taxon>Pseudomonadati</taxon>
        <taxon>Spirochaetota</taxon>
        <taxon>Spirochaetia</taxon>
        <taxon>Spirochaetales</taxon>
        <taxon>Spirochaetaceae</taxon>
        <taxon>Entomospira</taxon>
    </lineage>
</organism>
<keyword evidence="3" id="KW-1185">Reference proteome</keyword>
<proteinExistence type="predicted"/>
<evidence type="ECO:0000313" key="2">
    <source>
        <dbReference type="EMBL" id="NIZ70219.1"/>
    </source>
</evidence>
<comment type="caution">
    <text evidence="2">The sequence shown here is derived from an EMBL/GenBank/DDBJ whole genome shotgun (WGS) entry which is preliminary data.</text>
</comment>
<evidence type="ECO:0000259" key="1">
    <source>
        <dbReference type="Pfam" id="PF03235"/>
    </source>
</evidence>
<dbReference type="PANTHER" id="PTHR35149">
    <property type="entry name" value="SLL5132 PROTEIN"/>
    <property type="match status" value="1"/>
</dbReference>
<dbReference type="PANTHER" id="PTHR35149:SF2">
    <property type="entry name" value="DUF262 DOMAIN-CONTAINING PROTEIN"/>
    <property type="match status" value="1"/>
</dbReference>